<dbReference type="RefSeq" id="WP_074698919.1">
    <property type="nucleotide sequence ID" value="NZ_CP018863.1"/>
</dbReference>
<dbReference type="SUPFAM" id="SSF55781">
    <property type="entry name" value="GAF domain-like"/>
    <property type="match status" value="1"/>
</dbReference>
<dbReference type="SUPFAM" id="SSF52172">
    <property type="entry name" value="CheY-like"/>
    <property type="match status" value="1"/>
</dbReference>
<dbReference type="InterPro" id="IPR036388">
    <property type="entry name" value="WH-like_DNA-bd_sf"/>
</dbReference>
<keyword evidence="7" id="KW-1185">Reference proteome</keyword>
<dbReference type="STRING" id="37928.SAMN04489742_0381"/>
<reference evidence="6 7" key="1">
    <citation type="submission" date="2016-10" db="EMBL/GenBank/DDBJ databases">
        <authorList>
            <person name="de Groot N.N."/>
        </authorList>
    </citation>
    <scope>NUCLEOTIDE SEQUENCE [LARGE SCALE GENOMIC DNA]</scope>
    <source>
        <strain evidence="6 7">DSM 20117</strain>
    </source>
</reference>
<dbReference type="EMBL" id="FNKH01000002">
    <property type="protein sequence ID" value="SDQ27200.1"/>
    <property type="molecule type" value="Genomic_DNA"/>
</dbReference>
<keyword evidence="4" id="KW-0804">Transcription</keyword>
<evidence type="ECO:0000313" key="6">
    <source>
        <dbReference type="EMBL" id="SDQ27200.1"/>
    </source>
</evidence>
<dbReference type="SMART" id="SM01012">
    <property type="entry name" value="ANTAR"/>
    <property type="match status" value="1"/>
</dbReference>
<dbReference type="Proteomes" id="UP000181917">
    <property type="component" value="Unassembled WGS sequence"/>
</dbReference>
<dbReference type="GO" id="GO:0016301">
    <property type="term" value="F:kinase activity"/>
    <property type="evidence" value="ECO:0007669"/>
    <property type="project" value="UniProtKB-KW"/>
</dbReference>
<dbReference type="Pfam" id="PF03861">
    <property type="entry name" value="ANTAR"/>
    <property type="match status" value="1"/>
</dbReference>
<dbReference type="PIRSF" id="PIRSF036625">
    <property type="entry name" value="GAF_ANTAR"/>
    <property type="match status" value="1"/>
</dbReference>
<dbReference type="InterPro" id="IPR029016">
    <property type="entry name" value="GAF-like_dom_sf"/>
</dbReference>
<accession>A0A1H0ZID8</accession>
<feature type="domain" description="ANTAR" evidence="5">
    <location>
        <begin position="168"/>
        <end position="229"/>
    </location>
</feature>
<protein>
    <submittedName>
        <fullName evidence="6">GAF domain-containing protein</fullName>
    </submittedName>
</protein>
<evidence type="ECO:0000256" key="2">
    <source>
        <dbReference type="ARBA" id="ARBA00022777"/>
    </source>
</evidence>
<proteinExistence type="predicted"/>
<dbReference type="InterPro" id="IPR005561">
    <property type="entry name" value="ANTAR"/>
</dbReference>
<name>A0A1H0ZID8_9MICC</name>
<dbReference type="InterPro" id="IPR012074">
    <property type="entry name" value="GAF_ANTAR"/>
</dbReference>
<dbReference type="KEGG" id="acry:AC20117_15375"/>
<dbReference type="Gene3D" id="3.30.450.40">
    <property type="match status" value="1"/>
</dbReference>
<dbReference type="GO" id="GO:0003723">
    <property type="term" value="F:RNA binding"/>
    <property type="evidence" value="ECO:0007669"/>
    <property type="project" value="InterPro"/>
</dbReference>
<evidence type="ECO:0000256" key="4">
    <source>
        <dbReference type="ARBA" id="ARBA00023163"/>
    </source>
</evidence>
<evidence type="ECO:0000256" key="3">
    <source>
        <dbReference type="ARBA" id="ARBA00023015"/>
    </source>
</evidence>
<dbReference type="OrthoDB" id="3820533at2"/>
<dbReference type="InterPro" id="IPR003018">
    <property type="entry name" value="GAF"/>
</dbReference>
<evidence type="ECO:0000256" key="1">
    <source>
        <dbReference type="ARBA" id="ARBA00022679"/>
    </source>
</evidence>
<gene>
    <name evidence="6" type="ORF">SAMN04489742_0381</name>
</gene>
<keyword evidence="1" id="KW-0808">Transferase</keyword>
<sequence length="243" mass="26150">MQENYAETPVAEQLQDLILNNEDVDDFLEDLAVHSSNILGGGVEVHCGVTLKRNKRALTVASSSMQAKLLDEVQYGFGDGPCLHAIATEHTTVVADVRTDNRWPDYFTAVAEFGFYSMMGVPLILGESGGAALNFYAREPDTFRADAVGIAEGYAAQASRALQLALRLAHKSETADHLKRAMDSRTTIDLAVGIVMGQNRCSQDEAFGILKNASSSRNVKLREIAAGIVASIGQGPAQTVFDD</sequence>
<dbReference type="PROSITE" id="PS50921">
    <property type="entry name" value="ANTAR"/>
    <property type="match status" value="1"/>
</dbReference>
<keyword evidence="3" id="KW-0805">Transcription regulation</keyword>
<evidence type="ECO:0000313" key="7">
    <source>
        <dbReference type="Proteomes" id="UP000181917"/>
    </source>
</evidence>
<organism evidence="6 7">
    <name type="scientific">Crystallibacter crystallopoietes</name>
    <dbReference type="NCBI Taxonomy" id="37928"/>
    <lineage>
        <taxon>Bacteria</taxon>
        <taxon>Bacillati</taxon>
        <taxon>Actinomycetota</taxon>
        <taxon>Actinomycetes</taxon>
        <taxon>Micrococcales</taxon>
        <taxon>Micrococcaceae</taxon>
        <taxon>Crystallibacter</taxon>
    </lineage>
</organism>
<dbReference type="InterPro" id="IPR011006">
    <property type="entry name" value="CheY-like_superfamily"/>
</dbReference>
<dbReference type="AlphaFoldDB" id="A0A1H0ZID8"/>
<dbReference type="Gene3D" id="1.10.10.10">
    <property type="entry name" value="Winged helix-like DNA-binding domain superfamily/Winged helix DNA-binding domain"/>
    <property type="match status" value="1"/>
</dbReference>
<keyword evidence="2" id="KW-0418">Kinase</keyword>
<dbReference type="Pfam" id="PF13185">
    <property type="entry name" value="GAF_2"/>
    <property type="match status" value="1"/>
</dbReference>
<evidence type="ECO:0000259" key="5">
    <source>
        <dbReference type="PROSITE" id="PS50921"/>
    </source>
</evidence>